<dbReference type="EMBL" id="APVH01000011">
    <property type="protein sequence ID" value="EPX84971.1"/>
    <property type="molecule type" value="Genomic_DNA"/>
</dbReference>
<evidence type="ECO:0000259" key="2">
    <source>
        <dbReference type="Pfam" id="PF00535"/>
    </source>
</evidence>
<dbReference type="eggNOG" id="COG0463">
    <property type="taxonomic scope" value="Bacteria"/>
</dbReference>
<feature type="compositionally biased region" description="Basic and acidic residues" evidence="1">
    <location>
        <begin position="1"/>
        <end position="10"/>
    </location>
</feature>
<dbReference type="Gene3D" id="3.90.550.10">
    <property type="entry name" value="Spore Coat Polysaccharide Biosynthesis Protein SpsA, Chain A"/>
    <property type="match status" value="1"/>
</dbReference>
<feature type="region of interest" description="Disordered" evidence="1">
    <location>
        <begin position="1"/>
        <end position="31"/>
    </location>
</feature>
<evidence type="ECO:0000313" key="3">
    <source>
        <dbReference type="EMBL" id="EPX84971.1"/>
    </source>
</evidence>
<dbReference type="SUPFAM" id="SSF53448">
    <property type="entry name" value="Nucleotide-diphospho-sugar transferases"/>
    <property type="match status" value="1"/>
</dbReference>
<dbReference type="HOGENOM" id="CLU_025996_0_5_5"/>
<keyword evidence="4" id="KW-1185">Reference proteome</keyword>
<dbReference type="Proteomes" id="UP000015347">
    <property type="component" value="Unassembled WGS sequence"/>
</dbReference>
<sequence length="302" mass="33774">MIDTGCRRTDAGIATREISSTGPDRMNTQDHRPTISVVIPTCSRDDFLPEAVQSALDQSVAILEVIVIDDASDTDPRPQLERFGERVRYERLAQRSGANVARNRGIELARGDLVALLDDDDLWLPEKTETQLRVMGDAGEACLCIARDLDGPPDAPWRMEDVEQGLRRSNPCGTSGLIARREALLAEPFDPELRRAQDWDVFVRLARRGTLVHVDEPLYLRRVGHARITTAALSQSPRELYATAAAAHKHRAWLGERAYRRRLAILLLSFISQRRNKLCYIAASLWHAGPRATIGVLASKLR</sequence>
<reference evidence="4" key="1">
    <citation type="journal article" date="2014" name="Stand. Genomic Sci.">
        <title>Genome sequence of the exopolysaccharide-producing Salipiger mucosus type strain (DSM 16094(T)), a moderately halophilic member of the Roseobacter clade.</title>
        <authorList>
            <person name="Riedel T."/>
            <person name="Spring S."/>
            <person name="Fiebig A."/>
            <person name="Petersen J."/>
            <person name="Kyrpides N.C."/>
            <person name="Goker M."/>
            <person name="Klenk H.P."/>
        </authorList>
    </citation>
    <scope>NUCLEOTIDE SEQUENCE [LARGE SCALE GENOMIC DNA]</scope>
    <source>
        <strain evidence="4">DSM 16094</strain>
    </source>
</reference>
<accession>S9QUC0</accession>
<gene>
    <name evidence="3" type="ORF">Salmuc_00568</name>
</gene>
<organism evidence="3 4">
    <name type="scientific">Salipiger mucosus DSM 16094</name>
    <dbReference type="NCBI Taxonomy" id="1123237"/>
    <lineage>
        <taxon>Bacteria</taxon>
        <taxon>Pseudomonadati</taxon>
        <taxon>Pseudomonadota</taxon>
        <taxon>Alphaproteobacteria</taxon>
        <taxon>Rhodobacterales</taxon>
        <taxon>Roseobacteraceae</taxon>
        <taxon>Salipiger</taxon>
    </lineage>
</organism>
<proteinExistence type="predicted"/>
<dbReference type="Pfam" id="PF00535">
    <property type="entry name" value="Glycos_transf_2"/>
    <property type="match status" value="1"/>
</dbReference>
<dbReference type="CDD" id="cd00761">
    <property type="entry name" value="Glyco_tranf_GTA_type"/>
    <property type="match status" value="1"/>
</dbReference>
<keyword evidence="3" id="KW-0808">Transferase</keyword>
<comment type="caution">
    <text evidence="3">The sequence shown here is derived from an EMBL/GenBank/DDBJ whole genome shotgun (WGS) entry which is preliminary data.</text>
</comment>
<evidence type="ECO:0000313" key="4">
    <source>
        <dbReference type="Proteomes" id="UP000015347"/>
    </source>
</evidence>
<protein>
    <submittedName>
        <fullName evidence="3">Glycosyltransferase</fullName>
    </submittedName>
</protein>
<dbReference type="AlphaFoldDB" id="S9QUC0"/>
<evidence type="ECO:0000256" key="1">
    <source>
        <dbReference type="SAM" id="MobiDB-lite"/>
    </source>
</evidence>
<feature type="domain" description="Glycosyltransferase 2-like" evidence="2">
    <location>
        <begin position="36"/>
        <end position="161"/>
    </location>
</feature>
<dbReference type="PANTHER" id="PTHR43685:SF11">
    <property type="entry name" value="GLYCOSYLTRANSFERASE TAGX-RELATED"/>
    <property type="match status" value="1"/>
</dbReference>
<dbReference type="InterPro" id="IPR001173">
    <property type="entry name" value="Glyco_trans_2-like"/>
</dbReference>
<dbReference type="InterPro" id="IPR029044">
    <property type="entry name" value="Nucleotide-diphossugar_trans"/>
</dbReference>
<dbReference type="PANTHER" id="PTHR43685">
    <property type="entry name" value="GLYCOSYLTRANSFERASE"/>
    <property type="match status" value="1"/>
</dbReference>
<dbReference type="GO" id="GO:0016740">
    <property type="term" value="F:transferase activity"/>
    <property type="evidence" value="ECO:0007669"/>
    <property type="project" value="UniProtKB-KW"/>
</dbReference>
<dbReference type="STRING" id="1123237.Salmuc_00568"/>
<dbReference type="InterPro" id="IPR050834">
    <property type="entry name" value="Glycosyltransf_2"/>
</dbReference>
<name>S9QUC0_9RHOB</name>